<evidence type="ECO:0000313" key="8">
    <source>
        <dbReference type="EMBL" id="RPE34683.1"/>
    </source>
</evidence>
<dbReference type="GO" id="GO:0016787">
    <property type="term" value="F:hydrolase activity"/>
    <property type="evidence" value="ECO:0007669"/>
    <property type="project" value="UniProtKB-UniRule"/>
</dbReference>
<evidence type="ECO:0000256" key="2">
    <source>
        <dbReference type="ARBA" id="ARBA00022963"/>
    </source>
</evidence>
<dbReference type="PANTHER" id="PTHR14226:SF57">
    <property type="entry name" value="BLR7027 PROTEIN"/>
    <property type="match status" value="1"/>
</dbReference>
<evidence type="ECO:0000256" key="1">
    <source>
        <dbReference type="ARBA" id="ARBA00022801"/>
    </source>
</evidence>
<feature type="region of interest" description="Disordered" evidence="5">
    <location>
        <begin position="241"/>
        <end position="277"/>
    </location>
</feature>
<dbReference type="PROSITE" id="PS51635">
    <property type="entry name" value="PNPLA"/>
    <property type="match status" value="1"/>
</dbReference>
<evidence type="ECO:0000313" key="9">
    <source>
        <dbReference type="Proteomes" id="UP000266906"/>
    </source>
</evidence>
<keyword evidence="1 4" id="KW-0378">Hydrolase</keyword>
<feature type="short sequence motif" description="DGA/G" evidence="4">
    <location>
        <begin position="187"/>
        <end position="189"/>
    </location>
</feature>
<dbReference type="SUPFAM" id="SSF52151">
    <property type="entry name" value="FabD/lysophospholipase-like"/>
    <property type="match status" value="1"/>
</dbReference>
<reference evidence="9 10" key="1">
    <citation type="submission" date="2018-11" db="EMBL/GenBank/DDBJ databases">
        <title>Sequencing the genomes of 1000 actinobacteria strains.</title>
        <authorList>
            <person name="Klenk H.-P."/>
        </authorList>
    </citation>
    <scope>NUCLEOTIDE SEQUENCE [LARGE SCALE GENOMIC DNA]</scope>
    <source>
        <strain evidence="7 10">DSM 44780</strain>
        <strain evidence="8 9">DSM 44781</strain>
    </source>
</reference>
<keyword evidence="2 4" id="KW-0442">Lipid degradation</keyword>
<dbReference type="EMBL" id="RKQG01000001">
    <property type="protein sequence ID" value="RPE34683.1"/>
    <property type="molecule type" value="Genomic_DNA"/>
</dbReference>
<dbReference type="PANTHER" id="PTHR14226">
    <property type="entry name" value="NEUROPATHY TARGET ESTERASE/SWISS CHEESE D.MELANOGASTER"/>
    <property type="match status" value="1"/>
</dbReference>
<dbReference type="Gene3D" id="3.40.1090.10">
    <property type="entry name" value="Cytosolic phospholipase A2 catalytic domain"/>
    <property type="match status" value="2"/>
</dbReference>
<dbReference type="EMBL" id="RJVJ01000001">
    <property type="protein sequence ID" value="ROR44334.1"/>
    <property type="molecule type" value="Genomic_DNA"/>
</dbReference>
<protein>
    <submittedName>
        <fullName evidence="8">NTE family protein</fullName>
    </submittedName>
</protein>
<evidence type="ECO:0000313" key="10">
    <source>
        <dbReference type="Proteomes" id="UP000267408"/>
    </source>
</evidence>
<accession>A0A3N4RMV5</accession>
<feature type="short sequence motif" description="GXSXG" evidence="4">
    <location>
        <begin position="40"/>
        <end position="44"/>
    </location>
</feature>
<gene>
    <name evidence="8" type="ORF">EDD38_3013</name>
    <name evidence="7" type="ORF">EDD39_2525</name>
</gene>
<dbReference type="RefSeq" id="WP_123555613.1">
    <property type="nucleotide sequence ID" value="NZ_JBEYIY010000055.1"/>
</dbReference>
<dbReference type="InterPro" id="IPR002641">
    <property type="entry name" value="PNPLA_dom"/>
</dbReference>
<dbReference type="Proteomes" id="UP000266906">
    <property type="component" value="Unassembled WGS sequence"/>
</dbReference>
<evidence type="ECO:0000256" key="3">
    <source>
        <dbReference type="ARBA" id="ARBA00023098"/>
    </source>
</evidence>
<evidence type="ECO:0000256" key="4">
    <source>
        <dbReference type="PROSITE-ProRule" id="PRU01161"/>
    </source>
</evidence>
<feature type="domain" description="PNPLA" evidence="6">
    <location>
        <begin position="4"/>
        <end position="200"/>
    </location>
</feature>
<feature type="active site" description="Proton acceptor" evidence="4">
    <location>
        <position position="187"/>
    </location>
</feature>
<keyword evidence="9" id="KW-1185">Reference proteome</keyword>
<evidence type="ECO:0000256" key="5">
    <source>
        <dbReference type="SAM" id="MobiDB-lite"/>
    </source>
</evidence>
<name>A0A3N4RMV5_9ACTN</name>
<feature type="short sequence motif" description="GXGXXG" evidence="4">
    <location>
        <begin position="8"/>
        <end position="13"/>
    </location>
</feature>
<dbReference type="GO" id="GO:0016042">
    <property type="term" value="P:lipid catabolic process"/>
    <property type="evidence" value="ECO:0007669"/>
    <property type="project" value="UniProtKB-UniRule"/>
</dbReference>
<feature type="active site" description="Nucleophile" evidence="4">
    <location>
        <position position="42"/>
    </location>
</feature>
<dbReference type="InterPro" id="IPR050301">
    <property type="entry name" value="NTE"/>
</dbReference>
<accession>A0A8G1UMJ5</accession>
<evidence type="ECO:0000313" key="7">
    <source>
        <dbReference type="EMBL" id="ROR44334.1"/>
    </source>
</evidence>
<feature type="compositionally biased region" description="Basic and acidic residues" evidence="5">
    <location>
        <begin position="266"/>
        <end position="277"/>
    </location>
</feature>
<proteinExistence type="predicted"/>
<dbReference type="Pfam" id="PF01734">
    <property type="entry name" value="Patatin"/>
    <property type="match status" value="1"/>
</dbReference>
<dbReference type="Proteomes" id="UP000267408">
    <property type="component" value="Unassembled WGS sequence"/>
</dbReference>
<comment type="caution">
    <text evidence="8">The sequence shown here is derived from an EMBL/GenBank/DDBJ whole genome shotgun (WGS) entry which is preliminary data.</text>
</comment>
<dbReference type="OrthoDB" id="2339873at2"/>
<sequence length="277" mass="28824">MRGLVLGGGGLAGISWETGLLHGLAETGLDLPGTADHVLGTSAGATVAGQLASGLPLAELYRRQTDPTAQNHEIVPPAEAVAALFETFHGLLTEITDPDELRRRVGAFALAADTVPAADRLAVIAGRLPGRDWPAWPLTLTAVDADTGRPRTFDRHSGVPLVDAVAASCAVPGIWPTVEIDGHRYMDGGIRSSNNADLMTGQPVVLVLAPMADPFLAPELALLEAAGQYVLAVTPDEDSLAAAGPNPLDTTVRTPSAEAGRAQGHRIADQVRELWTP</sequence>
<evidence type="ECO:0000259" key="6">
    <source>
        <dbReference type="PROSITE" id="PS51635"/>
    </source>
</evidence>
<keyword evidence="3 4" id="KW-0443">Lipid metabolism</keyword>
<organism evidence="8 9">
    <name type="scientific">Kitasatospora cineracea</name>
    <dbReference type="NCBI Taxonomy" id="88074"/>
    <lineage>
        <taxon>Bacteria</taxon>
        <taxon>Bacillati</taxon>
        <taxon>Actinomycetota</taxon>
        <taxon>Actinomycetes</taxon>
        <taxon>Kitasatosporales</taxon>
        <taxon>Streptomycetaceae</taxon>
        <taxon>Kitasatospora</taxon>
    </lineage>
</organism>
<dbReference type="InterPro" id="IPR016035">
    <property type="entry name" value="Acyl_Trfase/lysoPLipase"/>
</dbReference>
<dbReference type="AlphaFoldDB" id="A0A3N4RMV5"/>